<keyword evidence="3" id="KW-1185">Reference proteome</keyword>
<reference evidence="2 3" key="1">
    <citation type="submission" date="2024-12" db="EMBL/GenBank/DDBJ databases">
        <authorList>
            <person name="Lee Y."/>
        </authorList>
    </citation>
    <scope>NUCLEOTIDE SEQUENCE [LARGE SCALE GENOMIC DNA]</scope>
    <source>
        <strain evidence="2 3">03SUJ4</strain>
    </source>
</reference>
<evidence type="ECO:0000313" key="2">
    <source>
        <dbReference type="EMBL" id="MFN2977457.1"/>
    </source>
</evidence>
<sequence>MQNAPAYSADRFPGDFSASALCAAVTASVTGPVAWWLARRYMLCTYPNHPEMLGAAVLTGILDGLLIACIAFGICFAARVWIYERRERKQSDAALRDALSTIDRERKRGTGGEPPIPRQ</sequence>
<gene>
    <name evidence="2" type="ORF">ACK2TP_16925</name>
</gene>
<proteinExistence type="predicted"/>
<protein>
    <recommendedName>
        <fullName evidence="4">DUF4126 domain-containing protein</fullName>
    </recommendedName>
</protein>
<comment type="caution">
    <text evidence="2">The sequence shown here is derived from an EMBL/GenBank/DDBJ whole genome shotgun (WGS) entry which is preliminary data.</text>
</comment>
<dbReference type="RefSeq" id="WP_263414381.1">
    <property type="nucleotide sequence ID" value="NZ_BAABBH010000001.1"/>
</dbReference>
<keyword evidence="1" id="KW-1133">Transmembrane helix</keyword>
<keyword evidence="1" id="KW-0472">Membrane</keyword>
<keyword evidence="1" id="KW-0812">Transmembrane</keyword>
<feature type="transmembrane region" description="Helical" evidence="1">
    <location>
        <begin position="12"/>
        <end position="37"/>
    </location>
</feature>
<evidence type="ECO:0000313" key="3">
    <source>
        <dbReference type="Proteomes" id="UP001634747"/>
    </source>
</evidence>
<dbReference type="Proteomes" id="UP001634747">
    <property type="component" value="Unassembled WGS sequence"/>
</dbReference>
<accession>A0ABW9KNU4</accession>
<evidence type="ECO:0000256" key="1">
    <source>
        <dbReference type="SAM" id="Phobius"/>
    </source>
</evidence>
<name>A0ABW9KNU4_9BACT</name>
<dbReference type="EMBL" id="JBJYXY010000001">
    <property type="protein sequence ID" value="MFN2977457.1"/>
    <property type="molecule type" value="Genomic_DNA"/>
</dbReference>
<evidence type="ECO:0008006" key="4">
    <source>
        <dbReference type="Google" id="ProtNLM"/>
    </source>
</evidence>
<organism evidence="2 3">
    <name type="scientific">Terriglobus aquaticus</name>
    <dbReference type="NCBI Taxonomy" id="940139"/>
    <lineage>
        <taxon>Bacteria</taxon>
        <taxon>Pseudomonadati</taxon>
        <taxon>Acidobacteriota</taxon>
        <taxon>Terriglobia</taxon>
        <taxon>Terriglobales</taxon>
        <taxon>Acidobacteriaceae</taxon>
        <taxon>Terriglobus</taxon>
    </lineage>
</organism>
<feature type="transmembrane region" description="Helical" evidence="1">
    <location>
        <begin position="57"/>
        <end position="82"/>
    </location>
</feature>